<dbReference type="AlphaFoldDB" id="A0A1I8NJ09"/>
<evidence type="ECO:0000313" key="2">
    <source>
        <dbReference type="EnsemblMetazoa" id="MDOA015939-PA"/>
    </source>
</evidence>
<dbReference type="RefSeq" id="XP_011293272.2">
    <property type="nucleotide sequence ID" value="XM_011294970.3"/>
</dbReference>
<dbReference type="InterPro" id="IPR031974">
    <property type="entry name" value="PDCD7"/>
</dbReference>
<name>A0A1I8NJ09_MUSDO</name>
<feature type="region of interest" description="Disordered" evidence="1">
    <location>
        <begin position="71"/>
        <end position="124"/>
    </location>
</feature>
<dbReference type="VEuPathDB" id="VectorBase:MDOA015939"/>
<feature type="compositionally biased region" description="Basic residues" evidence="1">
    <location>
        <begin position="71"/>
        <end position="83"/>
    </location>
</feature>
<dbReference type="STRING" id="7370.A0A1I8NJ09"/>
<dbReference type="eggNOG" id="ENOG502S9DA">
    <property type="taxonomic scope" value="Eukaryota"/>
</dbReference>
<dbReference type="EnsemblMetazoa" id="MDOA015939-RA">
    <property type="protein sequence ID" value="MDOA015939-PA"/>
    <property type="gene ID" value="MDOA015939"/>
</dbReference>
<feature type="compositionally biased region" description="Polar residues" evidence="1">
    <location>
        <begin position="104"/>
        <end position="119"/>
    </location>
</feature>
<evidence type="ECO:0000256" key="1">
    <source>
        <dbReference type="SAM" id="MobiDB-lite"/>
    </source>
</evidence>
<reference evidence="2" key="1">
    <citation type="submission" date="2020-05" db="UniProtKB">
        <authorList>
            <consortium name="EnsemblMetazoa"/>
        </authorList>
    </citation>
    <scope>IDENTIFICATION</scope>
    <source>
        <strain evidence="2">Aabys</strain>
    </source>
</reference>
<dbReference type="KEGG" id="mde:105261421"/>
<dbReference type="VEuPathDB" id="VectorBase:MDOMA2_013453"/>
<gene>
    <name evidence="2" type="primary">105261421</name>
</gene>
<dbReference type="Pfam" id="PF16021">
    <property type="entry name" value="PDCD7"/>
    <property type="match status" value="1"/>
</dbReference>
<sequence>MSSNKSNNCTTQVKLELKKVIENIKLLEQAPNEGEHCQNLAAITSETEELLRKLEKEPLEKCAANIRKLQRKRQRKKLKKKQWQAKMREQESPDNLEMSDIKPSVSQSNKPSTPAVQHTQKSHTHLKSLHECQRFLKTFELLEQLHLARCQDPSKTREFSSKLQYLKFVWNSLLQEKQNDQSNTEQQVEEQWNRVLFGMSEKTYFEGHSSIKYFLRKRHIWDSYIDNDYGTSIPIGWVMPPKDPNPNWAEYLEKS</sequence>
<proteinExistence type="predicted"/>
<dbReference type="OrthoDB" id="2289628at2759"/>
<organism evidence="2">
    <name type="scientific">Musca domestica</name>
    <name type="common">House fly</name>
    <dbReference type="NCBI Taxonomy" id="7370"/>
    <lineage>
        <taxon>Eukaryota</taxon>
        <taxon>Metazoa</taxon>
        <taxon>Ecdysozoa</taxon>
        <taxon>Arthropoda</taxon>
        <taxon>Hexapoda</taxon>
        <taxon>Insecta</taxon>
        <taxon>Pterygota</taxon>
        <taxon>Neoptera</taxon>
        <taxon>Endopterygota</taxon>
        <taxon>Diptera</taxon>
        <taxon>Brachycera</taxon>
        <taxon>Muscomorpha</taxon>
        <taxon>Muscoidea</taxon>
        <taxon>Muscidae</taxon>
        <taxon>Musca</taxon>
    </lineage>
</organism>
<accession>A0A1I8NJ09</accession>
<protein>
    <submittedName>
        <fullName evidence="2">Uncharacterized protein</fullName>
    </submittedName>
</protein>